<keyword evidence="1" id="KW-1133">Transmembrane helix</keyword>
<reference evidence="2 3" key="1">
    <citation type="submission" date="2019-02" db="EMBL/GenBank/DDBJ databases">
        <title>Pedobacter sp. nov., a novel speices isolated from soil of pinguins habitat in Antarcitica.</title>
        <authorList>
            <person name="He R.-H."/>
        </authorList>
    </citation>
    <scope>NUCLEOTIDE SEQUENCE [LARGE SCALE GENOMIC DNA]</scope>
    <source>
        <strain evidence="2 3">E01020</strain>
    </source>
</reference>
<accession>A0A4R5MK79</accession>
<feature type="transmembrane region" description="Helical" evidence="1">
    <location>
        <begin position="75"/>
        <end position="92"/>
    </location>
</feature>
<proteinExistence type="predicted"/>
<feature type="transmembrane region" description="Helical" evidence="1">
    <location>
        <begin position="99"/>
        <end position="121"/>
    </location>
</feature>
<organism evidence="2 3">
    <name type="scientific">Pedobacter changchengzhani</name>
    <dbReference type="NCBI Taxonomy" id="2529274"/>
    <lineage>
        <taxon>Bacteria</taxon>
        <taxon>Pseudomonadati</taxon>
        <taxon>Bacteroidota</taxon>
        <taxon>Sphingobacteriia</taxon>
        <taxon>Sphingobacteriales</taxon>
        <taxon>Sphingobacteriaceae</taxon>
        <taxon>Pedobacter</taxon>
    </lineage>
</organism>
<dbReference type="Proteomes" id="UP000295668">
    <property type="component" value="Unassembled WGS sequence"/>
</dbReference>
<evidence type="ECO:0000313" key="2">
    <source>
        <dbReference type="EMBL" id="TDG35952.1"/>
    </source>
</evidence>
<dbReference type="AlphaFoldDB" id="A0A4R5MK79"/>
<gene>
    <name evidence="2" type="ORF">EZJ43_11420</name>
</gene>
<keyword evidence="3" id="KW-1185">Reference proteome</keyword>
<protein>
    <submittedName>
        <fullName evidence="2">Uncharacterized protein</fullName>
    </submittedName>
</protein>
<dbReference type="EMBL" id="SJCY01000007">
    <property type="protein sequence ID" value="TDG35952.1"/>
    <property type="molecule type" value="Genomic_DNA"/>
</dbReference>
<keyword evidence="1" id="KW-0812">Transmembrane</keyword>
<feature type="transmembrane region" description="Helical" evidence="1">
    <location>
        <begin position="160"/>
        <end position="177"/>
    </location>
</feature>
<feature type="transmembrane region" description="Helical" evidence="1">
    <location>
        <begin position="38"/>
        <end position="55"/>
    </location>
</feature>
<evidence type="ECO:0000313" key="3">
    <source>
        <dbReference type="Proteomes" id="UP000295668"/>
    </source>
</evidence>
<sequence length="392" mass="45518">MSDLTKINIITWTRELWIFIISPKKFINLVVRKSNREIFSQYLFYLIVFTFSYLINSRTADFKELVKPSLSDISLFLPISILLTFFLWIATGKNLVKKVILFTLTIYIIYCPVSLFLYFSYYETNNFIYFFFAAVLKVSLAIYLFYGVSFVVLDGVFTKIWGMTVIVCSIGLVYHGMSKIVEKFNVEDISISINNPVFDEYAILSRKFKHYQLMPFQVVSYKKNTILDTVDIIQIEEGKENRIMLSKDSLMKYKDIIDENTGILEAEATKINFPVNKNITDAYLSYYQLIQKKVNESSFAGNEEINIRLYNLHLSDPSTRGNILLDPGIISSLLYVKNGNNQIIKIEKIKNSIENFGNASIFIFGRLLSYWFENDKTIIPNEKFLDINSANE</sequence>
<feature type="transmembrane region" description="Helical" evidence="1">
    <location>
        <begin position="127"/>
        <end position="153"/>
    </location>
</feature>
<keyword evidence="1" id="KW-0472">Membrane</keyword>
<evidence type="ECO:0000256" key="1">
    <source>
        <dbReference type="SAM" id="Phobius"/>
    </source>
</evidence>
<name>A0A4R5MK79_9SPHI</name>
<comment type="caution">
    <text evidence="2">The sequence shown here is derived from an EMBL/GenBank/DDBJ whole genome shotgun (WGS) entry which is preliminary data.</text>
</comment>